<dbReference type="AlphaFoldDB" id="A0A6G9HSY4"/>
<dbReference type="RefSeq" id="WP_228721280.1">
    <property type="nucleotide sequence ID" value="NZ_MK347229.1"/>
</dbReference>
<geneLocation type="plasmid" evidence="1">
    <name>pK199_rmpA2</name>
</geneLocation>
<dbReference type="GO" id="GO:0045892">
    <property type="term" value="P:negative regulation of DNA-templated transcription"/>
    <property type="evidence" value="ECO:0007669"/>
    <property type="project" value="InterPro"/>
</dbReference>
<dbReference type="InterPro" id="IPR008988">
    <property type="entry name" value="Transcriptional_repressor_C"/>
</dbReference>
<dbReference type="InterPro" id="IPR037048">
    <property type="entry name" value="KorB_C_sf"/>
</dbReference>
<dbReference type="GO" id="GO:0003677">
    <property type="term" value="F:DNA binding"/>
    <property type="evidence" value="ECO:0007669"/>
    <property type="project" value="InterPro"/>
</dbReference>
<evidence type="ECO:0000313" key="1">
    <source>
        <dbReference type="EMBL" id="QIQ14176.1"/>
    </source>
</evidence>
<keyword evidence="1" id="KW-0614">Plasmid</keyword>
<organism evidence="1">
    <name type="scientific">Klebsiella pneumoniae</name>
    <dbReference type="NCBI Taxonomy" id="573"/>
    <lineage>
        <taxon>Bacteria</taxon>
        <taxon>Pseudomonadati</taxon>
        <taxon>Pseudomonadota</taxon>
        <taxon>Gammaproteobacteria</taxon>
        <taxon>Enterobacterales</taxon>
        <taxon>Enterobacteriaceae</taxon>
        <taxon>Klebsiella/Raoultella group</taxon>
        <taxon>Klebsiella</taxon>
        <taxon>Klebsiella pneumoniae complex</taxon>
    </lineage>
</organism>
<accession>A0A6G9HSY4</accession>
<reference evidence="1" key="1">
    <citation type="submission" date="2018-12" db="EMBL/GenBank/DDBJ databases">
        <authorList>
            <person name="Liu L."/>
        </authorList>
    </citation>
    <scope>NUCLEOTIDE SEQUENCE</scope>
    <source>
        <strain evidence="1">K199</strain>
        <plasmid evidence="1">pK199_rmpA2</plasmid>
    </source>
</reference>
<dbReference type="EMBL" id="MK347229">
    <property type="protein sequence ID" value="QIQ14176.1"/>
    <property type="molecule type" value="Genomic_DNA"/>
</dbReference>
<name>A0A6G9HSY4_KLEPN</name>
<dbReference type="SUPFAM" id="SSF50037">
    <property type="entry name" value="C-terminal domain of transcriptional repressors"/>
    <property type="match status" value="1"/>
</dbReference>
<dbReference type="Gene3D" id="2.30.30.150">
    <property type="entry name" value="KorB, C-terminal domain"/>
    <property type="match status" value="1"/>
</dbReference>
<protein>
    <submittedName>
        <fullName evidence="1">Chromosome (Plasmid) partitioning protein ParB</fullName>
    </submittedName>
</protein>
<sequence length="59" mass="6566">MDSNSDVKTWQVVVEIDGQQGVIMTDRAPDEAGYVWVKLEIGEISVEASELRVKGMRSL</sequence>
<proteinExistence type="predicted"/>